<keyword evidence="3" id="KW-1185">Reference proteome</keyword>
<evidence type="ECO:0000313" key="3">
    <source>
        <dbReference type="Proteomes" id="UP000751190"/>
    </source>
</evidence>
<evidence type="ECO:0000313" key="2">
    <source>
        <dbReference type="EMBL" id="KAG8471235.1"/>
    </source>
</evidence>
<sequence>MLAAVVRRRLSSAAPRASASSAAPSAGARKQLADDEDSREAITWSLLKRAMDEKQEVYARVLRRTRAGYLLDILGRVAFLPLPLAGGRPVAAKSSIRPRGDAE</sequence>
<evidence type="ECO:0000256" key="1">
    <source>
        <dbReference type="SAM" id="MobiDB-lite"/>
    </source>
</evidence>
<gene>
    <name evidence="2" type="ORF">KFE25_009656</name>
</gene>
<protein>
    <submittedName>
        <fullName evidence="2">Uncharacterized protein</fullName>
    </submittedName>
</protein>
<dbReference type="OrthoDB" id="10558140at2759"/>
<feature type="compositionally biased region" description="Low complexity" evidence="1">
    <location>
        <begin position="11"/>
        <end position="29"/>
    </location>
</feature>
<comment type="caution">
    <text evidence="2">The sequence shown here is derived from an EMBL/GenBank/DDBJ whole genome shotgun (WGS) entry which is preliminary data.</text>
</comment>
<feature type="region of interest" description="Disordered" evidence="1">
    <location>
        <begin position="10"/>
        <end position="37"/>
    </location>
</feature>
<name>A0A8J5Y3Z9_DIALT</name>
<reference evidence="2" key="1">
    <citation type="submission" date="2021-05" db="EMBL/GenBank/DDBJ databases">
        <title>The genome of the haptophyte Pavlova lutheri (Diacronema luteri, Pavlovales) - a model for lipid biosynthesis in eukaryotic algae.</title>
        <authorList>
            <person name="Hulatt C.J."/>
            <person name="Posewitz M.C."/>
        </authorList>
    </citation>
    <scope>NUCLEOTIDE SEQUENCE</scope>
    <source>
        <strain evidence="2">NIVA-4/92</strain>
    </source>
</reference>
<dbReference type="AlphaFoldDB" id="A0A8J5Y3Z9"/>
<proteinExistence type="predicted"/>
<accession>A0A8J5Y3Z9</accession>
<dbReference type="Proteomes" id="UP000751190">
    <property type="component" value="Unassembled WGS sequence"/>
</dbReference>
<organism evidence="2 3">
    <name type="scientific">Diacronema lutheri</name>
    <name type="common">Unicellular marine alga</name>
    <name type="synonym">Monochrysis lutheri</name>
    <dbReference type="NCBI Taxonomy" id="2081491"/>
    <lineage>
        <taxon>Eukaryota</taxon>
        <taxon>Haptista</taxon>
        <taxon>Haptophyta</taxon>
        <taxon>Pavlovophyceae</taxon>
        <taxon>Pavlovales</taxon>
        <taxon>Pavlovaceae</taxon>
        <taxon>Diacronema</taxon>
    </lineage>
</organism>
<dbReference type="EMBL" id="JAGTXO010000001">
    <property type="protein sequence ID" value="KAG8471235.1"/>
    <property type="molecule type" value="Genomic_DNA"/>
</dbReference>